<dbReference type="GO" id="GO:0016740">
    <property type="term" value="F:transferase activity"/>
    <property type="evidence" value="ECO:0007669"/>
    <property type="project" value="UniProtKB-KW"/>
</dbReference>
<dbReference type="EMBL" id="BLJY01000012">
    <property type="protein sequence ID" value="GFF20377.1"/>
    <property type="molecule type" value="Genomic_DNA"/>
</dbReference>
<dbReference type="SUPFAM" id="SSF110857">
    <property type="entry name" value="Gamma-glutamyl cyclotransferase-like"/>
    <property type="match status" value="1"/>
</dbReference>
<keyword evidence="6" id="KW-1185">Reference proteome</keyword>
<evidence type="ECO:0000313" key="5">
    <source>
        <dbReference type="EMBL" id="GFF20377.1"/>
    </source>
</evidence>
<sequence length="182" mass="20579">MGDHVMFFYGTLMAPQILHRVIHGSATPEPWQRALLTFKPAILHGYRRHRVRGADYPGIVSEEGGSVLGTVVSGLTDGDVHRLDIFEGVEYEKERVKVRVLREALGQHGDAEGTHAPADTEQHLRDVLDAAGAEFADEGEMVEAVTYVYVAGRDELEDAEWDFEDFKRNKMAWWVNADERDW</sequence>
<dbReference type="Gene3D" id="3.10.490.10">
    <property type="entry name" value="Gamma-glutamyl cyclotransferase-like"/>
    <property type="match status" value="1"/>
</dbReference>
<dbReference type="PANTHER" id="PTHR31544:SF2">
    <property type="entry name" value="AIG2-LIKE PROTEIN D"/>
    <property type="match status" value="1"/>
</dbReference>
<dbReference type="InterPro" id="IPR013024">
    <property type="entry name" value="GGCT-like"/>
</dbReference>
<comment type="caution">
    <text evidence="5">The sequence shown here is derived from an EMBL/GenBank/DDBJ whole genome shotgun (WGS) entry which is preliminary data.</text>
</comment>
<name>A0A5M3ZEN1_ASPTE</name>
<dbReference type="Proteomes" id="UP000452235">
    <property type="component" value="Unassembled WGS sequence"/>
</dbReference>
<dbReference type="PANTHER" id="PTHR31544">
    <property type="entry name" value="AIG2-LIKE PROTEIN D"/>
    <property type="match status" value="1"/>
</dbReference>
<dbReference type="InterPro" id="IPR009288">
    <property type="entry name" value="AIG2-like_dom"/>
</dbReference>
<feature type="domain" description="Gamma-glutamylcyclotransferase AIG2-like" evidence="4">
    <location>
        <begin position="6"/>
        <end position="103"/>
    </location>
</feature>
<organism evidence="5 6">
    <name type="scientific">Aspergillus terreus</name>
    <dbReference type="NCBI Taxonomy" id="33178"/>
    <lineage>
        <taxon>Eukaryota</taxon>
        <taxon>Fungi</taxon>
        <taxon>Dikarya</taxon>
        <taxon>Ascomycota</taxon>
        <taxon>Pezizomycotina</taxon>
        <taxon>Eurotiomycetes</taxon>
        <taxon>Eurotiomycetidae</taxon>
        <taxon>Eurotiales</taxon>
        <taxon>Aspergillaceae</taxon>
        <taxon>Aspergillus</taxon>
        <taxon>Aspergillus subgen. Circumdati</taxon>
    </lineage>
</organism>
<accession>A0A5M3ZEN1</accession>
<reference evidence="5 6" key="1">
    <citation type="submission" date="2020-01" db="EMBL/GenBank/DDBJ databases">
        <title>Aspergillus terreus IFO 6365 whole genome shotgun sequence.</title>
        <authorList>
            <person name="Kanamasa S."/>
            <person name="Takahashi H."/>
        </authorList>
    </citation>
    <scope>NUCLEOTIDE SEQUENCE [LARGE SCALE GENOMIC DNA]</scope>
    <source>
        <strain evidence="5 6">IFO 6365</strain>
    </source>
</reference>
<keyword evidence="2" id="KW-0808">Transferase</keyword>
<evidence type="ECO:0000256" key="1">
    <source>
        <dbReference type="ARBA" id="ARBA00008861"/>
    </source>
</evidence>
<dbReference type="InterPro" id="IPR045038">
    <property type="entry name" value="AIG2-like"/>
</dbReference>
<dbReference type="OrthoDB" id="1044435at2759"/>
<dbReference type="AlphaFoldDB" id="A0A5M3ZEN1"/>
<dbReference type="CDD" id="cd06661">
    <property type="entry name" value="GGCT_like"/>
    <property type="match status" value="1"/>
</dbReference>
<proteinExistence type="inferred from homology"/>
<dbReference type="Pfam" id="PF06094">
    <property type="entry name" value="GGACT"/>
    <property type="match status" value="1"/>
</dbReference>
<evidence type="ECO:0000313" key="6">
    <source>
        <dbReference type="Proteomes" id="UP000452235"/>
    </source>
</evidence>
<evidence type="ECO:0000259" key="4">
    <source>
        <dbReference type="Pfam" id="PF06094"/>
    </source>
</evidence>
<comment type="similarity">
    <text evidence="1">Belongs to the gamma-glutamylcyclotransferase family.</text>
</comment>
<protein>
    <recommendedName>
        <fullName evidence="3">Putative gamma-glutamylcyclotransferase</fullName>
    </recommendedName>
</protein>
<evidence type="ECO:0000256" key="2">
    <source>
        <dbReference type="ARBA" id="ARBA00022679"/>
    </source>
</evidence>
<evidence type="ECO:0000256" key="3">
    <source>
        <dbReference type="ARBA" id="ARBA00030602"/>
    </source>
</evidence>
<dbReference type="InterPro" id="IPR036568">
    <property type="entry name" value="GGCT-like_sf"/>
</dbReference>
<gene>
    <name evidence="5" type="ORF">ATEIFO6365_0012013300</name>
</gene>
<dbReference type="VEuPathDB" id="FungiDB:ATEG_08095"/>